<dbReference type="SUPFAM" id="SSF53067">
    <property type="entry name" value="Actin-like ATPase domain"/>
    <property type="match status" value="2"/>
</dbReference>
<evidence type="ECO:0000313" key="2">
    <source>
        <dbReference type="EMBL" id="MEQ3361630.1"/>
    </source>
</evidence>
<dbReference type="Gene3D" id="3.30.420.150">
    <property type="entry name" value="Exopolyphosphatase. Domain 2"/>
    <property type="match status" value="1"/>
</dbReference>
<dbReference type="InterPro" id="IPR003695">
    <property type="entry name" value="Ppx_GppA_N"/>
</dbReference>
<evidence type="ECO:0000313" key="3">
    <source>
        <dbReference type="Proteomes" id="UP001487305"/>
    </source>
</evidence>
<dbReference type="Proteomes" id="UP001487305">
    <property type="component" value="Unassembled WGS sequence"/>
</dbReference>
<proteinExistence type="predicted"/>
<keyword evidence="3" id="KW-1185">Reference proteome</keyword>
<gene>
    <name evidence="2" type="ORF">AAA083_01425</name>
</gene>
<protein>
    <submittedName>
        <fullName evidence="2">Ppx/GppA phosphatase family protein</fullName>
    </submittedName>
</protein>
<accession>A0ABV1J975</accession>
<sequence>MRTKRYAAIDIGTVTCRLLLADAGEQGLVELHREVAITNLGEGVDATGVLKPEAMERVAIQMRRFLGIIDEYRTPEHPSIDIIALATSASRDAANAGEFVSMLDGIGIGLTVIPGEREAALSFLGASSDFIGEDLLVVDIGGGSTEIIAGTGGKEPVFKHSFDIGCRRVTEKFLASDPPAAGELAVAKEWTRQAMEPKFAELRQTGFAPKRMVAVAGTATSVVSIHEHMKVYDSARVHKTAVDAATLEDVYAQLRSVNLAERKRIVGLDPGRASVIVAGMLIMETVMELAGVGEFTVSETDILQGIILDAARNGK</sequence>
<name>A0ABV1J975_9ACTN</name>
<organism evidence="2 3">
    <name type="scientific">Raoultibacter massiliensis</name>
    <dbReference type="NCBI Taxonomy" id="1852371"/>
    <lineage>
        <taxon>Bacteria</taxon>
        <taxon>Bacillati</taxon>
        <taxon>Actinomycetota</taxon>
        <taxon>Coriobacteriia</taxon>
        <taxon>Eggerthellales</taxon>
        <taxon>Eggerthellaceae</taxon>
        <taxon>Raoultibacter</taxon>
    </lineage>
</organism>
<dbReference type="PANTHER" id="PTHR30005:SF13">
    <property type="entry name" value="EXOPOLYPHOSPHATASE 2"/>
    <property type="match status" value="1"/>
</dbReference>
<feature type="domain" description="Ppx/GppA phosphatase N-terminal" evidence="1">
    <location>
        <begin position="23"/>
        <end position="310"/>
    </location>
</feature>
<reference evidence="2 3" key="1">
    <citation type="submission" date="2024-04" db="EMBL/GenBank/DDBJ databases">
        <title>Human intestinal bacterial collection.</title>
        <authorList>
            <person name="Pauvert C."/>
            <person name="Hitch T.C.A."/>
            <person name="Clavel T."/>
        </authorList>
    </citation>
    <scope>NUCLEOTIDE SEQUENCE [LARGE SCALE GENOMIC DNA]</scope>
    <source>
        <strain evidence="2 3">CLA-KB-H42</strain>
    </source>
</reference>
<dbReference type="RefSeq" id="WP_102375446.1">
    <property type="nucleotide sequence ID" value="NZ_JBBNOP010000001.1"/>
</dbReference>
<dbReference type="InterPro" id="IPR050273">
    <property type="entry name" value="GppA/Ppx_hydrolase"/>
</dbReference>
<evidence type="ECO:0000259" key="1">
    <source>
        <dbReference type="Pfam" id="PF02541"/>
    </source>
</evidence>
<dbReference type="Gene3D" id="3.30.420.40">
    <property type="match status" value="1"/>
</dbReference>
<dbReference type="InterPro" id="IPR043129">
    <property type="entry name" value="ATPase_NBD"/>
</dbReference>
<comment type="caution">
    <text evidence="2">The sequence shown here is derived from an EMBL/GenBank/DDBJ whole genome shotgun (WGS) entry which is preliminary data.</text>
</comment>
<dbReference type="CDD" id="cd24054">
    <property type="entry name" value="ASKHA_NBD_AaPPX-GppA_MtPPX2-like"/>
    <property type="match status" value="1"/>
</dbReference>
<dbReference type="PANTHER" id="PTHR30005">
    <property type="entry name" value="EXOPOLYPHOSPHATASE"/>
    <property type="match status" value="1"/>
</dbReference>
<dbReference type="EMBL" id="JBBNOP010000001">
    <property type="protein sequence ID" value="MEQ3361630.1"/>
    <property type="molecule type" value="Genomic_DNA"/>
</dbReference>
<dbReference type="Pfam" id="PF02541">
    <property type="entry name" value="Ppx-GppA"/>
    <property type="match status" value="1"/>
</dbReference>